<proteinExistence type="predicted"/>
<dbReference type="Pfam" id="PF09875">
    <property type="entry name" value="DUF2102"/>
    <property type="match status" value="1"/>
</dbReference>
<dbReference type="EMBL" id="LGHB01000015">
    <property type="protein sequence ID" value="KUK96340.1"/>
    <property type="molecule type" value="Genomic_DNA"/>
</dbReference>
<feature type="region of interest" description="Disordered" evidence="1">
    <location>
        <begin position="111"/>
        <end position="141"/>
    </location>
</feature>
<reference evidence="4 5" key="2">
    <citation type="journal article" date="2015" name="MBio">
        <title>Genome-Resolved Metagenomic Analysis Reveals Roles for Candidate Phyla and Other Microbial Community Members in Biogeochemical Transformations in Oil Reservoirs.</title>
        <authorList>
            <person name="Hu P."/>
            <person name="Tom L."/>
            <person name="Singh A."/>
            <person name="Thomas B.C."/>
            <person name="Baker B.J."/>
            <person name="Piceno Y.M."/>
            <person name="Andersen G.L."/>
            <person name="Banfield J.F."/>
        </authorList>
    </citation>
    <scope>NUCLEOTIDE SEQUENCE [LARGE SCALE GENOMIC DNA]</scope>
    <source>
        <strain evidence="2">57_489</strain>
    </source>
</reference>
<evidence type="ECO:0000313" key="5">
    <source>
        <dbReference type="Proteomes" id="UP000057043"/>
    </source>
</evidence>
<evidence type="ECO:0000313" key="2">
    <source>
        <dbReference type="EMBL" id="KUK44244.1"/>
    </source>
</evidence>
<evidence type="ECO:0000313" key="4">
    <source>
        <dbReference type="Proteomes" id="UP000053961"/>
    </source>
</evidence>
<gene>
    <name evidence="2" type="ORF">XD72_1376</name>
    <name evidence="3" type="ORF">XE07_1182</name>
</gene>
<name>A0A117MCE1_9EURY</name>
<evidence type="ECO:0008006" key="6">
    <source>
        <dbReference type="Google" id="ProtNLM"/>
    </source>
</evidence>
<evidence type="ECO:0000313" key="3">
    <source>
        <dbReference type="EMBL" id="KUK96340.1"/>
    </source>
</evidence>
<dbReference type="PATRIC" id="fig|301375.6.peg.73"/>
<dbReference type="AlphaFoldDB" id="A0A117MCE1"/>
<sequence>MKSTKYVVTSQDSDVLPSDIALKIYELGREINVKETCFGVIIDGDEEEIEATVKEIRAMDPSNIFIKDRGFPPGDPRRCRGHRGGGARPGFYMMQHESEILPLISRGLDAEAKGEEVPPEIGTKKRPSLEEMEEMIKEEFS</sequence>
<dbReference type="PIRSF" id="PIRSF005642">
    <property type="entry name" value="UCP005642"/>
    <property type="match status" value="1"/>
</dbReference>
<comment type="caution">
    <text evidence="3">The sequence shown here is derived from an EMBL/GenBank/DDBJ whole genome shotgun (WGS) entry which is preliminary data.</text>
</comment>
<protein>
    <recommendedName>
        <fullName evidence="6">Methanogenesis marker protein 6</fullName>
    </recommendedName>
</protein>
<feature type="compositionally biased region" description="Basic and acidic residues" evidence="1">
    <location>
        <begin position="66"/>
        <end position="78"/>
    </location>
</feature>
<dbReference type="Proteomes" id="UP000057043">
    <property type="component" value="Unassembled WGS sequence"/>
</dbReference>
<dbReference type="NCBIfam" id="TIGR03272">
    <property type="entry name" value="methan_mark_6"/>
    <property type="match status" value="1"/>
</dbReference>
<organism evidence="3 4">
    <name type="scientific">Methanothrix harundinacea</name>
    <dbReference type="NCBI Taxonomy" id="301375"/>
    <lineage>
        <taxon>Archaea</taxon>
        <taxon>Methanobacteriati</taxon>
        <taxon>Methanobacteriota</taxon>
        <taxon>Stenosarchaea group</taxon>
        <taxon>Methanomicrobia</taxon>
        <taxon>Methanotrichales</taxon>
        <taxon>Methanotrichaceae</taxon>
        <taxon>Methanothrix</taxon>
    </lineage>
</organism>
<evidence type="ECO:0000256" key="1">
    <source>
        <dbReference type="SAM" id="MobiDB-lite"/>
    </source>
</evidence>
<reference evidence="3" key="1">
    <citation type="journal article" date="2015" name="MBio">
        <title>Genome-resolved metagenomic analysis reveals roles for candidate phyla and other microbial community members in biogeochemical transformations in oil reservoirs.</title>
        <authorList>
            <person name="Hu P."/>
            <person name="Tom L."/>
            <person name="Singh A."/>
            <person name="Thomas B.C."/>
            <person name="Baker B.J."/>
            <person name="Piceno Y.M."/>
            <person name="Andersen G.L."/>
            <person name="Banfield J.F."/>
        </authorList>
    </citation>
    <scope>NUCLEOTIDE SEQUENCE [LARGE SCALE GENOMIC DNA]</scope>
    <source>
        <strain evidence="3">56_747</strain>
    </source>
</reference>
<feature type="region of interest" description="Disordered" evidence="1">
    <location>
        <begin position="64"/>
        <end position="90"/>
    </location>
</feature>
<accession>A0A117MCE1</accession>
<dbReference type="InterPro" id="IPR012025">
    <property type="entry name" value="Methan_mark_6"/>
</dbReference>
<dbReference type="EMBL" id="LGFT01000030">
    <property type="protein sequence ID" value="KUK44244.1"/>
    <property type="molecule type" value="Genomic_DNA"/>
</dbReference>
<dbReference type="Proteomes" id="UP000053961">
    <property type="component" value="Unassembled WGS sequence"/>
</dbReference>